<protein>
    <submittedName>
        <fullName evidence="2">Uncharacterized protein</fullName>
    </submittedName>
</protein>
<dbReference type="Proteomes" id="UP000310200">
    <property type="component" value="Unassembled WGS sequence"/>
</dbReference>
<feature type="compositionally biased region" description="Basic and acidic residues" evidence="1">
    <location>
        <begin position="48"/>
        <end position="61"/>
    </location>
</feature>
<evidence type="ECO:0000313" key="2">
    <source>
        <dbReference type="EMBL" id="TGZ31934.1"/>
    </source>
</evidence>
<accession>A0A4V3S641</accession>
<feature type="region of interest" description="Disordered" evidence="1">
    <location>
        <begin position="45"/>
        <end position="64"/>
    </location>
</feature>
<feature type="region of interest" description="Disordered" evidence="1">
    <location>
        <begin position="69"/>
        <end position="90"/>
    </location>
</feature>
<proteinExistence type="predicted"/>
<organism evidence="2 3">
    <name type="scientific">Temnothorax longispinosus</name>
    <dbReference type="NCBI Taxonomy" id="300112"/>
    <lineage>
        <taxon>Eukaryota</taxon>
        <taxon>Metazoa</taxon>
        <taxon>Ecdysozoa</taxon>
        <taxon>Arthropoda</taxon>
        <taxon>Hexapoda</taxon>
        <taxon>Insecta</taxon>
        <taxon>Pterygota</taxon>
        <taxon>Neoptera</taxon>
        <taxon>Endopterygota</taxon>
        <taxon>Hymenoptera</taxon>
        <taxon>Apocrita</taxon>
        <taxon>Aculeata</taxon>
        <taxon>Formicoidea</taxon>
        <taxon>Formicidae</taxon>
        <taxon>Myrmicinae</taxon>
        <taxon>Temnothorax</taxon>
    </lineage>
</organism>
<dbReference type="AlphaFoldDB" id="A0A4V3S641"/>
<evidence type="ECO:0000256" key="1">
    <source>
        <dbReference type="SAM" id="MobiDB-lite"/>
    </source>
</evidence>
<keyword evidence="3" id="KW-1185">Reference proteome</keyword>
<evidence type="ECO:0000313" key="3">
    <source>
        <dbReference type="Proteomes" id="UP000310200"/>
    </source>
</evidence>
<feature type="region of interest" description="Disordered" evidence="1">
    <location>
        <begin position="1"/>
        <end position="40"/>
    </location>
</feature>
<comment type="caution">
    <text evidence="2">The sequence shown here is derived from an EMBL/GenBank/DDBJ whole genome shotgun (WGS) entry which is preliminary data.</text>
</comment>
<reference evidence="2 3" key="1">
    <citation type="journal article" date="2019" name="Philos. Trans. R. Soc. Lond., B, Biol. Sci.">
        <title>Ant behaviour and brain gene expression of defending hosts depend on the ecological success of the intruding social parasite.</title>
        <authorList>
            <person name="Kaur R."/>
            <person name="Stoldt M."/>
            <person name="Jongepier E."/>
            <person name="Feldmeyer B."/>
            <person name="Menzel F."/>
            <person name="Bornberg-Bauer E."/>
            <person name="Foitzik S."/>
        </authorList>
    </citation>
    <scope>NUCLEOTIDE SEQUENCE [LARGE SCALE GENOMIC DNA]</scope>
    <source>
        <tissue evidence="2">Whole body</tissue>
    </source>
</reference>
<sequence>MCLDSGTENRAEQKRVRSNVVGHGRHAPEYSARGSAAGVYARRGIPRGTEETGSRSPDHHPLARPVFAACRGSPVGASSSGMQTERRRAS</sequence>
<dbReference type="EMBL" id="QBLH01003980">
    <property type="protein sequence ID" value="TGZ31934.1"/>
    <property type="molecule type" value="Genomic_DNA"/>
</dbReference>
<gene>
    <name evidence="2" type="ORF">DBV15_01163</name>
</gene>
<name>A0A4V3S641_9HYME</name>